<dbReference type="InterPro" id="IPR002109">
    <property type="entry name" value="Glutaredoxin"/>
</dbReference>
<dbReference type="Proteomes" id="UP000199230">
    <property type="component" value="Unassembled WGS sequence"/>
</dbReference>
<dbReference type="PROSITE" id="PS00195">
    <property type="entry name" value="GLUTAREDOXIN_1"/>
    <property type="match status" value="1"/>
</dbReference>
<sequence length="76" mass="8394">MSKKVIVYTSTTCPHCTTAKEYLSSKGVDFEEKNVQSDVAARKELMEKGIMAVPVIKVDEEMVVGVDTEKLDELLG</sequence>
<dbReference type="InterPro" id="IPR051548">
    <property type="entry name" value="Grx-like_ET"/>
</dbReference>
<dbReference type="SUPFAM" id="SSF52833">
    <property type="entry name" value="Thioredoxin-like"/>
    <property type="match status" value="1"/>
</dbReference>
<dbReference type="InterPro" id="IPR036249">
    <property type="entry name" value="Thioredoxin-like_sf"/>
</dbReference>
<evidence type="ECO:0000313" key="2">
    <source>
        <dbReference type="EMBL" id="SDY32055.1"/>
    </source>
</evidence>
<dbReference type="PANTHER" id="PTHR34386">
    <property type="entry name" value="GLUTAREDOXIN"/>
    <property type="match status" value="1"/>
</dbReference>
<dbReference type="AlphaFoldDB" id="A0A1H3IXK0"/>
<keyword evidence="3" id="KW-1185">Reference proteome</keyword>
<dbReference type="STRING" id="159292.SAMN05192546_101317"/>
<dbReference type="InterPro" id="IPR011767">
    <property type="entry name" value="GLR_AS"/>
</dbReference>
<evidence type="ECO:0000259" key="1">
    <source>
        <dbReference type="Pfam" id="PF00462"/>
    </source>
</evidence>
<proteinExistence type="predicted"/>
<dbReference type="GO" id="GO:0009055">
    <property type="term" value="F:electron transfer activity"/>
    <property type="evidence" value="ECO:0007669"/>
    <property type="project" value="TreeGrafter"/>
</dbReference>
<organism evidence="2 3">
    <name type="scientific">Tindallia californiensis</name>
    <dbReference type="NCBI Taxonomy" id="159292"/>
    <lineage>
        <taxon>Bacteria</taxon>
        <taxon>Bacillati</taxon>
        <taxon>Bacillota</taxon>
        <taxon>Clostridia</taxon>
        <taxon>Peptostreptococcales</taxon>
        <taxon>Tindalliaceae</taxon>
        <taxon>Tindallia</taxon>
    </lineage>
</organism>
<dbReference type="OrthoDB" id="9795531at2"/>
<reference evidence="2 3" key="1">
    <citation type="submission" date="2016-10" db="EMBL/GenBank/DDBJ databases">
        <authorList>
            <person name="de Groot N.N."/>
        </authorList>
    </citation>
    <scope>NUCLEOTIDE SEQUENCE [LARGE SCALE GENOMIC DNA]</scope>
    <source>
        <strain evidence="2 3">APO</strain>
    </source>
</reference>
<dbReference type="EMBL" id="FNPV01000001">
    <property type="protein sequence ID" value="SDY32055.1"/>
    <property type="molecule type" value="Genomic_DNA"/>
</dbReference>
<dbReference type="GO" id="GO:0045454">
    <property type="term" value="P:cell redox homeostasis"/>
    <property type="evidence" value="ECO:0007669"/>
    <property type="project" value="TreeGrafter"/>
</dbReference>
<accession>A0A1H3IXK0</accession>
<dbReference type="Pfam" id="PF00462">
    <property type="entry name" value="Glutaredoxin"/>
    <property type="match status" value="1"/>
</dbReference>
<dbReference type="PANTHER" id="PTHR34386:SF1">
    <property type="entry name" value="GLUTAREDOXIN-LIKE PROTEIN NRDH"/>
    <property type="match status" value="1"/>
</dbReference>
<dbReference type="Gene3D" id="3.40.30.10">
    <property type="entry name" value="Glutaredoxin"/>
    <property type="match status" value="1"/>
</dbReference>
<dbReference type="CDD" id="cd02976">
    <property type="entry name" value="NrdH"/>
    <property type="match status" value="1"/>
</dbReference>
<name>A0A1H3IXK0_9FIRM</name>
<dbReference type="RefSeq" id="WP_093310292.1">
    <property type="nucleotide sequence ID" value="NZ_FNPV01000001.1"/>
</dbReference>
<dbReference type="PROSITE" id="PS51354">
    <property type="entry name" value="GLUTAREDOXIN_2"/>
    <property type="match status" value="1"/>
</dbReference>
<evidence type="ECO:0000313" key="3">
    <source>
        <dbReference type="Proteomes" id="UP000199230"/>
    </source>
</evidence>
<gene>
    <name evidence="2" type="ORF">SAMN05192546_101317</name>
</gene>
<feature type="domain" description="Glutaredoxin" evidence="1">
    <location>
        <begin position="5"/>
        <end position="63"/>
    </location>
</feature>
<protein>
    <submittedName>
        <fullName evidence="2">Glutaredoxin-like protein, YruB-family</fullName>
    </submittedName>
</protein>